<feature type="domain" description="TonB C-terminal" evidence="12">
    <location>
        <begin position="127"/>
        <end position="222"/>
    </location>
</feature>
<comment type="similarity">
    <text evidence="2">Belongs to the TonB family.</text>
</comment>
<dbReference type="InterPro" id="IPR006260">
    <property type="entry name" value="TonB/TolA_C"/>
</dbReference>
<dbReference type="PROSITE" id="PS52015">
    <property type="entry name" value="TONB_CTD"/>
    <property type="match status" value="1"/>
</dbReference>
<evidence type="ECO:0000256" key="8">
    <source>
        <dbReference type="ARBA" id="ARBA00022989"/>
    </source>
</evidence>
<proteinExistence type="inferred from homology"/>
<feature type="region of interest" description="Disordered" evidence="10">
    <location>
        <begin position="50"/>
        <end position="154"/>
    </location>
</feature>
<evidence type="ECO:0000313" key="13">
    <source>
        <dbReference type="EMBL" id="TPE63675.1"/>
    </source>
</evidence>
<keyword evidence="6 11" id="KW-0812">Transmembrane</keyword>
<evidence type="ECO:0000256" key="2">
    <source>
        <dbReference type="ARBA" id="ARBA00006555"/>
    </source>
</evidence>
<protein>
    <submittedName>
        <fullName evidence="13">TonB family protein</fullName>
    </submittedName>
</protein>
<feature type="compositionally biased region" description="Pro residues" evidence="10">
    <location>
        <begin position="55"/>
        <end position="67"/>
    </location>
</feature>
<evidence type="ECO:0000256" key="5">
    <source>
        <dbReference type="ARBA" id="ARBA00022519"/>
    </source>
</evidence>
<evidence type="ECO:0000256" key="1">
    <source>
        <dbReference type="ARBA" id="ARBA00004383"/>
    </source>
</evidence>
<evidence type="ECO:0000256" key="10">
    <source>
        <dbReference type="SAM" id="MobiDB-lite"/>
    </source>
</evidence>
<keyword evidence="8 11" id="KW-1133">Transmembrane helix</keyword>
<dbReference type="GO" id="GO:0098797">
    <property type="term" value="C:plasma membrane protein complex"/>
    <property type="evidence" value="ECO:0007669"/>
    <property type="project" value="TreeGrafter"/>
</dbReference>
<dbReference type="EMBL" id="VFSU01000011">
    <property type="protein sequence ID" value="TPE63675.1"/>
    <property type="molecule type" value="Genomic_DNA"/>
</dbReference>
<dbReference type="Proteomes" id="UP000319897">
    <property type="component" value="Unassembled WGS sequence"/>
</dbReference>
<keyword evidence="3" id="KW-0813">Transport</keyword>
<keyword evidence="14" id="KW-1185">Reference proteome</keyword>
<dbReference type="Gene3D" id="3.30.1150.10">
    <property type="match status" value="1"/>
</dbReference>
<dbReference type="GO" id="GO:0055085">
    <property type="term" value="P:transmembrane transport"/>
    <property type="evidence" value="ECO:0007669"/>
    <property type="project" value="InterPro"/>
</dbReference>
<comment type="caution">
    <text evidence="13">The sequence shown here is derived from an EMBL/GenBank/DDBJ whole genome shotgun (WGS) entry which is preliminary data.</text>
</comment>
<dbReference type="Pfam" id="PF03544">
    <property type="entry name" value="TonB_C"/>
    <property type="match status" value="1"/>
</dbReference>
<dbReference type="GO" id="GO:0015031">
    <property type="term" value="P:protein transport"/>
    <property type="evidence" value="ECO:0007669"/>
    <property type="project" value="UniProtKB-KW"/>
</dbReference>
<reference evidence="13 14" key="1">
    <citation type="submission" date="2019-06" db="EMBL/GenBank/DDBJ databases">
        <authorList>
            <person name="Lee I."/>
            <person name="Jang G.I."/>
            <person name="Hwang C.Y."/>
        </authorList>
    </citation>
    <scope>NUCLEOTIDE SEQUENCE [LARGE SCALE GENOMIC DNA]</scope>
    <source>
        <strain evidence="13 14">PAMC 28131</strain>
    </source>
</reference>
<keyword evidence="5" id="KW-0997">Cell inner membrane</keyword>
<dbReference type="GO" id="GO:0031992">
    <property type="term" value="F:energy transducer activity"/>
    <property type="evidence" value="ECO:0007669"/>
    <property type="project" value="TreeGrafter"/>
</dbReference>
<dbReference type="PRINTS" id="PR01217">
    <property type="entry name" value="PRICHEXTENSN"/>
</dbReference>
<gene>
    <name evidence="13" type="ORF">FJQ54_02105</name>
</gene>
<accession>A0A501XTA0</accession>
<evidence type="ECO:0000256" key="11">
    <source>
        <dbReference type="SAM" id="Phobius"/>
    </source>
</evidence>
<dbReference type="RefSeq" id="WP_140926676.1">
    <property type="nucleotide sequence ID" value="NZ_VFSU01000011.1"/>
</dbReference>
<dbReference type="SUPFAM" id="SSF74653">
    <property type="entry name" value="TolA/TonB C-terminal domain"/>
    <property type="match status" value="1"/>
</dbReference>
<dbReference type="OrthoDB" id="7585155at2"/>
<dbReference type="InterPro" id="IPR051045">
    <property type="entry name" value="TonB-dependent_transducer"/>
</dbReference>
<evidence type="ECO:0000256" key="7">
    <source>
        <dbReference type="ARBA" id="ARBA00022927"/>
    </source>
</evidence>
<organism evidence="13 14">
    <name type="scientific">Sandaracinobacter neustonicus</name>
    <dbReference type="NCBI Taxonomy" id="1715348"/>
    <lineage>
        <taxon>Bacteria</taxon>
        <taxon>Pseudomonadati</taxon>
        <taxon>Pseudomonadota</taxon>
        <taxon>Alphaproteobacteria</taxon>
        <taxon>Sphingomonadales</taxon>
        <taxon>Sphingosinicellaceae</taxon>
        <taxon>Sandaracinobacter</taxon>
    </lineage>
</organism>
<dbReference type="PANTHER" id="PTHR33446:SF2">
    <property type="entry name" value="PROTEIN TONB"/>
    <property type="match status" value="1"/>
</dbReference>
<sequence>MSYLQEEGISKRTWYAIIAVGVLHVLLGYALISGLAIKAVKVITGPLETVNIEEPAPPPDEPPPPPPKLEDIPPYVPPPDVQIETAAPPPPTITTQTAVPQPQPTVAPPAPPAPPPAPPAPTVAPTRAVPNARNREVTEDDYPDASRRAGEEGTTGVMVVVGTDGRVKSCTITNSSGFSRLDDRACQIAQRRWRFKPATQEGQAVESEFRTNYRWQLQEGRR</sequence>
<feature type="compositionally biased region" description="Pro residues" evidence="10">
    <location>
        <begin position="101"/>
        <end position="122"/>
    </location>
</feature>
<dbReference type="NCBIfam" id="TIGR01352">
    <property type="entry name" value="tonB_Cterm"/>
    <property type="match status" value="1"/>
</dbReference>
<dbReference type="PANTHER" id="PTHR33446">
    <property type="entry name" value="PROTEIN TONB-RELATED"/>
    <property type="match status" value="1"/>
</dbReference>
<keyword evidence="4" id="KW-1003">Cell membrane</keyword>
<evidence type="ECO:0000256" key="3">
    <source>
        <dbReference type="ARBA" id="ARBA00022448"/>
    </source>
</evidence>
<evidence type="ECO:0000256" key="6">
    <source>
        <dbReference type="ARBA" id="ARBA00022692"/>
    </source>
</evidence>
<dbReference type="AlphaFoldDB" id="A0A501XTA0"/>
<evidence type="ECO:0000256" key="9">
    <source>
        <dbReference type="ARBA" id="ARBA00023136"/>
    </source>
</evidence>
<keyword evidence="9 11" id="KW-0472">Membrane</keyword>
<comment type="subcellular location">
    <subcellularLocation>
        <location evidence="1">Cell inner membrane</location>
        <topology evidence="1">Single-pass membrane protein</topology>
        <orientation evidence="1">Periplasmic side</orientation>
    </subcellularLocation>
</comment>
<name>A0A501XTA0_9SPHN</name>
<evidence type="ECO:0000256" key="4">
    <source>
        <dbReference type="ARBA" id="ARBA00022475"/>
    </source>
</evidence>
<dbReference type="InterPro" id="IPR037682">
    <property type="entry name" value="TonB_C"/>
</dbReference>
<evidence type="ECO:0000259" key="12">
    <source>
        <dbReference type="PROSITE" id="PS52015"/>
    </source>
</evidence>
<feature type="transmembrane region" description="Helical" evidence="11">
    <location>
        <begin position="12"/>
        <end position="32"/>
    </location>
</feature>
<keyword evidence="7" id="KW-0653">Protein transport</keyword>
<evidence type="ECO:0000313" key="14">
    <source>
        <dbReference type="Proteomes" id="UP000319897"/>
    </source>
</evidence>